<dbReference type="SUPFAM" id="SSF57997">
    <property type="entry name" value="Tropomyosin"/>
    <property type="match status" value="1"/>
</dbReference>
<accession>A0A2N5VN76</accession>
<evidence type="ECO:0000313" key="4">
    <source>
        <dbReference type="Proteomes" id="UP000235392"/>
    </source>
</evidence>
<dbReference type="EMBL" id="PGCI01000886">
    <property type="protein sequence ID" value="PLW12419.1"/>
    <property type="molecule type" value="Genomic_DNA"/>
</dbReference>
<feature type="region of interest" description="Disordered" evidence="1">
    <location>
        <begin position="1"/>
        <end position="20"/>
    </location>
</feature>
<comment type="caution">
    <text evidence="3">The sequence shown here is derived from an EMBL/GenBank/DDBJ whole genome shotgun (WGS) entry which is preliminary data.</text>
</comment>
<evidence type="ECO:0000313" key="2">
    <source>
        <dbReference type="EMBL" id="PLW12419.1"/>
    </source>
</evidence>
<protein>
    <submittedName>
        <fullName evidence="3">Uncharacterized protein</fullName>
    </submittedName>
</protein>
<dbReference type="EMBL" id="PGCI01000005">
    <property type="protein sequence ID" value="PLW51441.1"/>
    <property type="molecule type" value="Genomic_DNA"/>
</dbReference>
<reference evidence="3 4" key="1">
    <citation type="submission" date="2017-11" db="EMBL/GenBank/DDBJ databases">
        <title>De novo assembly and phasing of dikaryotic genomes from two isolates of Puccinia coronata f. sp. avenae, the causal agent of oat crown rust.</title>
        <authorList>
            <person name="Miller M.E."/>
            <person name="Zhang Y."/>
            <person name="Omidvar V."/>
            <person name="Sperschneider J."/>
            <person name="Schwessinger B."/>
            <person name="Raley C."/>
            <person name="Palmer J.M."/>
            <person name="Garnica D."/>
            <person name="Upadhyaya N."/>
            <person name="Rathjen J."/>
            <person name="Taylor J.M."/>
            <person name="Park R.F."/>
            <person name="Dodds P.N."/>
            <person name="Hirsch C.D."/>
            <person name="Kianian S.F."/>
            <person name="Figueroa M."/>
        </authorList>
    </citation>
    <scope>NUCLEOTIDE SEQUENCE [LARGE SCALE GENOMIC DNA]</scope>
    <source>
        <strain evidence="3">12SD80</strain>
    </source>
</reference>
<proteinExistence type="predicted"/>
<evidence type="ECO:0000256" key="1">
    <source>
        <dbReference type="SAM" id="MobiDB-lite"/>
    </source>
</evidence>
<dbReference type="Proteomes" id="UP000235392">
    <property type="component" value="Unassembled WGS sequence"/>
</dbReference>
<evidence type="ECO:0000313" key="3">
    <source>
        <dbReference type="EMBL" id="PLW51441.1"/>
    </source>
</evidence>
<sequence>MSSFTACREQPPADDLSIPPTRGQIAQRWDFLFSKLLLNSVMARSRRRTADEGQDLSNAAILAVESTNLYLDARDNPQLAAIQQSILALQHSFQQQIGAVQQSITTAQQSITAARQDITAVQQSITTAQQSITVAQQSITAARQDITAAQQSITAVQQDIQDIKATITLLVRNIDHNHTAVQHLI</sequence>
<dbReference type="Gene3D" id="1.20.5.340">
    <property type="match status" value="1"/>
</dbReference>
<organism evidence="3 4">
    <name type="scientific">Puccinia coronata f. sp. avenae</name>
    <dbReference type="NCBI Taxonomy" id="200324"/>
    <lineage>
        <taxon>Eukaryota</taxon>
        <taxon>Fungi</taxon>
        <taxon>Dikarya</taxon>
        <taxon>Basidiomycota</taxon>
        <taxon>Pucciniomycotina</taxon>
        <taxon>Pucciniomycetes</taxon>
        <taxon>Pucciniales</taxon>
        <taxon>Pucciniaceae</taxon>
        <taxon>Puccinia</taxon>
    </lineage>
</organism>
<dbReference type="AlphaFoldDB" id="A0A2N5VN76"/>
<name>A0A2N5VN76_9BASI</name>
<gene>
    <name evidence="3" type="ORF">PCASD_00302</name>
    <name evidence="2" type="ORF">PCASD_21421</name>
</gene>